<dbReference type="PANTHER" id="PTHR43540:SF14">
    <property type="entry name" value="ISOCHORISMATASE"/>
    <property type="match status" value="1"/>
</dbReference>
<evidence type="ECO:0000256" key="2">
    <source>
        <dbReference type="ARBA" id="ARBA00022801"/>
    </source>
</evidence>
<dbReference type="GO" id="GO:0016787">
    <property type="term" value="F:hydrolase activity"/>
    <property type="evidence" value="ECO:0007669"/>
    <property type="project" value="UniProtKB-KW"/>
</dbReference>
<evidence type="ECO:0000259" key="3">
    <source>
        <dbReference type="Pfam" id="PF00857"/>
    </source>
</evidence>
<name>A0A1M7FRN7_9FIRM</name>
<comment type="similarity">
    <text evidence="1">Belongs to the isochorismatase family.</text>
</comment>
<evidence type="ECO:0000256" key="1">
    <source>
        <dbReference type="ARBA" id="ARBA00006336"/>
    </source>
</evidence>
<organism evidence="4 5">
    <name type="scientific">Anaerosporobacter mobilis DSM 15930</name>
    <dbReference type="NCBI Taxonomy" id="1120996"/>
    <lineage>
        <taxon>Bacteria</taxon>
        <taxon>Bacillati</taxon>
        <taxon>Bacillota</taxon>
        <taxon>Clostridia</taxon>
        <taxon>Lachnospirales</taxon>
        <taxon>Lachnospiraceae</taxon>
        <taxon>Anaerosporobacter</taxon>
    </lineage>
</organism>
<keyword evidence="5" id="KW-1185">Reference proteome</keyword>
<proteinExistence type="inferred from homology"/>
<evidence type="ECO:0000313" key="5">
    <source>
        <dbReference type="Proteomes" id="UP000184038"/>
    </source>
</evidence>
<protein>
    <submittedName>
        <fullName evidence="4">Nicotinamidase-related amidase</fullName>
    </submittedName>
</protein>
<dbReference type="InterPro" id="IPR000868">
    <property type="entry name" value="Isochorismatase-like_dom"/>
</dbReference>
<keyword evidence="2" id="KW-0378">Hydrolase</keyword>
<dbReference type="AlphaFoldDB" id="A0A1M7FRN7"/>
<dbReference type="Pfam" id="PF00857">
    <property type="entry name" value="Isochorismatase"/>
    <property type="match status" value="1"/>
</dbReference>
<dbReference type="STRING" id="1120996.SAMN02746066_00592"/>
<dbReference type="PANTHER" id="PTHR43540">
    <property type="entry name" value="PEROXYUREIDOACRYLATE/UREIDOACRYLATE AMIDOHYDROLASE-RELATED"/>
    <property type="match status" value="1"/>
</dbReference>
<gene>
    <name evidence="4" type="ORF">SAMN02746066_00592</name>
</gene>
<accession>A0A1M7FRN7</accession>
<dbReference type="InterPro" id="IPR036380">
    <property type="entry name" value="Isochorismatase-like_sf"/>
</dbReference>
<dbReference type="CDD" id="cd01014">
    <property type="entry name" value="nicotinamidase_related"/>
    <property type="match status" value="1"/>
</dbReference>
<feature type="domain" description="Isochorismatase-like" evidence="3">
    <location>
        <begin position="4"/>
        <end position="147"/>
    </location>
</feature>
<evidence type="ECO:0000313" key="4">
    <source>
        <dbReference type="EMBL" id="SHM06349.1"/>
    </source>
</evidence>
<reference evidence="4 5" key="1">
    <citation type="submission" date="2016-11" db="EMBL/GenBank/DDBJ databases">
        <authorList>
            <person name="Jaros S."/>
            <person name="Januszkiewicz K."/>
            <person name="Wedrychowicz H."/>
        </authorList>
    </citation>
    <scope>NUCLEOTIDE SEQUENCE [LARGE SCALE GENOMIC DNA]</scope>
    <source>
        <strain evidence="4 5">DSM 15930</strain>
    </source>
</reference>
<dbReference type="Proteomes" id="UP000184038">
    <property type="component" value="Unassembled WGS sequence"/>
</dbReference>
<dbReference type="Gene3D" id="3.40.50.850">
    <property type="entry name" value="Isochorismatase-like"/>
    <property type="match status" value="1"/>
</dbReference>
<sequence length="174" mass="19907">MKYAIVVVDVQQALMNDGLYIKEEFVSNIQDMLQFGREKNLEIIYVRHDDGKGEALTKGAPGYDVFDGIAPEDGEIVFDKSYNSIFKKTGLKEYLKEKYITNLIIMGLQTEYCIDATLKAGVEHGYRMIVPVGTITTRDNGEFTARQLNEFYQYTIWNGRFAKVLPINKVKELI</sequence>
<dbReference type="SUPFAM" id="SSF52499">
    <property type="entry name" value="Isochorismatase-like hydrolases"/>
    <property type="match status" value="1"/>
</dbReference>
<dbReference type="RefSeq" id="WP_073282647.1">
    <property type="nucleotide sequence ID" value="NZ_FRCP01000006.1"/>
</dbReference>
<dbReference type="InterPro" id="IPR050272">
    <property type="entry name" value="Isochorismatase-like_hydrls"/>
</dbReference>
<dbReference type="EMBL" id="FRCP01000006">
    <property type="protein sequence ID" value="SHM06349.1"/>
    <property type="molecule type" value="Genomic_DNA"/>
</dbReference>